<gene>
    <name evidence="1" type="ORF">ABWT76_005331</name>
</gene>
<proteinExistence type="predicted"/>
<accession>A0AAU8JBJ3</accession>
<dbReference type="AlphaFoldDB" id="A0AAU8JBJ3"/>
<protein>
    <submittedName>
        <fullName evidence="1">XisI protein</fullName>
    </submittedName>
</protein>
<dbReference type="EMBL" id="CP159837">
    <property type="protein sequence ID" value="XCM36563.1"/>
    <property type="molecule type" value="Genomic_DNA"/>
</dbReference>
<dbReference type="SUPFAM" id="SSF143847">
    <property type="entry name" value="XisI-like"/>
    <property type="match status" value="1"/>
</dbReference>
<dbReference type="CDD" id="cd16382">
    <property type="entry name" value="XisI-like"/>
    <property type="match status" value="1"/>
</dbReference>
<evidence type="ECO:0000313" key="1">
    <source>
        <dbReference type="EMBL" id="XCM36563.1"/>
    </source>
</evidence>
<dbReference type="RefSeq" id="WP_354635234.1">
    <property type="nucleotide sequence ID" value="NZ_CP159837.1"/>
</dbReference>
<dbReference type="InterPro" id="IPR035943">
    <property type="entry name" value="XisI-like_sf"/>
</dbReference>
<sequence length="110" mass="12400">MDSLNYYRIIKEILEEYAKLPYAHGNLQRKLVIAEDHQNYLLLTVGDVNGKRVHACIVHLEVVGDKVWIHEDGLEDGIADDLLRAGIPPEKIVLGFHPPEVRPYTGFAVG</sequence>
<organism evidence="1">
    <name type="scientific">Planktothricoides raciborskii GIHE-MW2</name>
    <dbReference type="NCBI Taxonomy" id="2792601"/>
    <lineage>
        <taxon>Bacteria</taxon>
        <taxon>Bacillati</taxon>
        <taxon>Cyanobacteriota</taxon>
        <taxon>Cyanophyceae</taxon>
        <taxon>Oscillatoriophycideae</taxon>
        <taxon>Oscillatoriales</taxon>
        <taxon>Oscillatoriaceae</taxon>
        <taxon>Planktothricoides</taxon>
    </lineage>
</organism>
<name>A0AAU8JBJ3_9CYAN</name>
<dbReference type="Pfam" id="PF08869">
    <property type="entry name" value="XisI"/>
    <property type="match status" value="1"/>
</dbReference>
<dbReference type="Gene3D" id="3.30.310.110">
    <property type="entry name" value="XisI-like"/>
    <property type="match status" value="1"/>
</dbReference>
<dbReference type="InterPro" id="IPR014968">
    <property type="entry name" value="XisI"/>
</dbReference>
<reference evidence="1" key="1">
    <citation type="submission" date="2024-07" db="EMBL/GenBank/DDBJ databases">
        <authorList>
            <person name="Kim Y.J."/>
            <person name="Jeong J.Y."/>
        </authorList>
    </citation>
    <scope>NUCLEOTIDE SEQUENCE</scope>
    <source>
        <strain evidence="1">GIHE-MW2</strain>
    </source>
</reference>